<sequence>MPNISSRLLKTLDTPAETPRTRGLGGNRRQPALTLGTDPLCVCTLLPLLCTSPTADQICSPCTAGMAHQSDVCGMGGCRRVIFTQDLHSPACSSIAQQGARLAESCYPAILACSVSLNLRRQPVRTTVQKPLLWMYNYSSLDENIN</sequence>
<dbReference type="Proteomes" id="UP000824540">
    <property type="component" value="Unassembled WGS sequence"/>
</dbReference>
<organism evidence="2 3">
    <name type="scientific">Albula glossodonta</name>
    <name type="common">roundjaw bonefish</name>
    <dbReference type="NCBI Taxonomy" id="121402"/>
    <lineage>
        <taxon>Eukaryota</taxon>
        <taxon>Metazoa</taxon>
        <taxon>Chordata</taxon>
        <taxon>Craniata</taxon>
        <taxon>Vertebrata</taxon>
        <taxon>Euteleostomi</taxon>
        <taxon>Actinopterygii</taxon>
        <taxon>Neopterygii</taxon>
        <taxon>Teleostei</taxon>
        <taxon>Albuliformes</taxon>
        <taxon>Albulidae</taxon>
        <taxon>Albula</taxon>
    </lineage>
</organism>
<evidence type="ECO:0000313" key="2">
    <source>
        <dbReference type="EMBL" id="KAG9329728.1"/>
    </source>
</evidence>
<gene>
    <name evidence="2" type="ORF">JZ751_029934</name>
</gene>
<name>A0A8T2MVM2_9TELE</name>
<dbReference type="EMBL" id="JAFBMS010000973">
    <property type="protein sequence ID" value="KAG9329728.1"/>
    <property type="molecule type" value="Genomic_DNA"/>
</dbReference>
<evidence type="ECO:0000256" key="1">
    <source>
        <dbReference type="SAM" id="MobiDB-lite"/>
    </source>
</evidence>
<keyword evidence="3" id="KW-1185">Reference proteome</keyword>
<proteinExistence type="predicted"/>
<accession>A0A8T2MVM2</accession>
<dbReference type="AlphaFoldDB" id="A0A8T2MVM2"/>
<comment type="caution">
    <text evidence="2">The sequence shown here is derived from an EMBL/GenBank/DDBJ whole genome shotgun (WGS) entry which is preliminary data.</text>
</comment>
<reference evidence="2" key="1">
    <citation type="thesis" date="2021" institute="BYU ScholarsArchive" country="Provo, UT, USA">
        <title>Applications of and Algorithms for Genome Assembly and Genomic Analyses with an Emphasis on Marine Teleosts.</title>
        <authorList>
            <person name="Pickett B.D."/>
        </authorList>
    </citation>
    <scope>NUCLEOTIDE SEQUENCE</scope>
    <source>
        <strain evidence="2">HI-2016</strain>
    </source>
</reference>
<protein>
    <submittedName>
        <fullName evidence="2">Uncharacterized protein</fullName>
    </submittedName>
</protein>
<feature type="region of interest" description="Disordered" evidence="1">
    <location>
        <begin position="1"/>
        <end position="31"/>
    </location>
</feature>
<evidence type="ECO:0000313" key="3">
    <source>
        <dbReference type="Proteomes" id="UP000824540"/>
    </source>
</evidence>